<dbReference type="VEuPathDB" id="PlasmoDB:PVW1_130053800"/>
<evidence type="ECO:0000313" key="3">
    <source>
        <dbReference type="Proteomes" id="UP000196402"/>
    </source>
</evidence>
<reference evidence="2 3" key="1">
    <citation type="submission" date="2016-07" db="EMBL/GenBank/DDBJ databases">
        <authorList>
            <consortium name="Pathogen Informatics"/>
        </authorList>
    </citation>
    <scope>NUCLEOTIDE SEQUENCE [LARGE SCALE GENOMIC DNA]</scope>
</reference>
<evidence type="ECO:0000313" key="2">
    <source>
        <dbReference type="EMBL" id="SCO69574.1"/>
    </source>
</evidence>
<gene>
    <name evidence="2" type="ORF">PVT01_130052100</name>
</gene>
<dbReference type="AlphaFoldDB" id="A0A1G4H412"/>
<dbReference type="EMBL" id="LT615251">
    <property type="protein sequence ID" value="SCO69574.1"/>
    <property type="molecule type" value="Genomic_DNA"/>
</dbReference>
<keyword evidence="1" id="KW-0472">Membrane</keyword>
<accession>A0A1G4H412</accession>
<dbReference type="VEuPathDB" id="PlasmoDB:PVP01_1347300"/>
<dbReference type="VEuPathDB" id="PlasmoDB:PVPAM_130062300"/>
<feature type="transmembrane region" description="Helical" evidence="1">
    <location>
        <begin position="783"/>
        <end position="804"/>
    </location>
</feature>
<keyword evidence="1" id="KW-1133">Transmembrane helix</keyword>
<proteinExistence type="predicted"/>
<sequence>MSQIFLHNSNKIVDPVVEEAFKALDEDVNSHFFVERTTYDNNNEHGNLRTYNNIVNEGVMENLGIPRNCKYCPTCDTFIQKICCNFEKITKKWEQNCSKFSLSPINCNYYFIYWLYGKINDSKCNNELINYFYRKLKSTGECNSRVNTCVKKYSYIEDINVLKNKKELNDFTQYYNAIKNVLNRDVLSNKDKYCKYISYIFNLYEKIHKDHNALYSGYYDEDIKRFKTTFSKVKDEVNFLQPKCSELQVDLVFDKTSYNIKKIKEVVFNDFVNKNSQNFQDVEKGQEFNDSTLHKFYSKLNENYDGDISELDIKKLADVNYIKNNDEFLKILKKIEKIRAEWKKDLAQDNIFSNKKCEYINYWLYDKLKDNPDPGNVIPFLYRISELFYNEKLCKSKRYEFHIEQIPNKKRLHDFVENYEIIKGKLNNSGKAEKEKYCKYIKAFFDLYKHMEQDIKGLHGYRDEIKHFKSKFYKNISELTFLNNKCPGKCLKYIFTNNYKKMCSSEEEQSEDEPTGGGKICRFEKKSTALDGLIPSDSEIYDKYEEFNQEDMSKYYKRYCTKLNTSECKVKGVDKICVNLVKNLIHLSDIPWNNKRDERCYLLKHWLYYEIRKIFADNSYDVSKEPVIAELKEVVYRINNNYLHDKPCYCDFVGTLNTWKEEKLLHDYFQSYDNIKSNIEKDSDKCNNYFDNLVAINKLYEEHFGKCCYCYRSGDCYDSCPGYFKCDDKYNPYTIFLKLGCNEEISKSFKKANKPQGIDNYVISETIKSILLALKSKFDLFDFVTLSVLGILGTLMIFFIFYKFTPLGRASHKKGYSNEITMNNLRENFERELAQSTPRNVNGRGNAKRIRIAYQTA</sequence>
<dbReference type="Pfam" id="PF05795">
    <property type="entry name" value="Plasmodium_Vir"/>
    <property type="match status" value="4"/>
</dbReference>
<protein>
    <submittedName>
        <fullName evidence="2">VIR protein</fullName>
    </submittedName>
</protein>
<organism evidence="2 3">
    <name type="scientific">Plasmodium vivax</name>
    <name type="common">malaria parasite P. vivax</name>
    <dbReference type="NCBI Taxonomy" id="5855"/>
    <lineage>
        <taxon>Eukaryota</taxon>
        <taxon>Sar</taxon>
        <taxon>Alveolata</taxon>
        <taxon>Apicomplexa</taxon>
        <taxon>Aconoidasida</taxon>
        <taxon>Haemosporida</taxon>
        <taxon>Plasmodiidae</taxon>
        <taxon>Plasmodium</taxon>
        <taxon>Plasmodium (Plasmodium)</taxon>
    </lineage>
</organism>
<evidence type="ECO:0000256" key="1">
    <source>
        <dbReference type="SAM" id="Phobius"/>
    </source>
</evidence>
<dbReference type="InterPro" id="IPR008780">
    <property type="entry name" value="Plasmodium_Vir"/>
</dbReference>
<dbReference type="Proteomes" id="UP000196402">
    <property type="component" value="Chromosome 13"/>
</dbReference>
<name>A0A1G4H412_PLAVI</name>
<keyword evidence="1" id="KW-0812">Transmembrane</keyword>
<dbReference type="VEuPathDB" id="PlasmoDB:PVX_003490"/>